<sequence length="87" mass="9940">MSIEGWIRFMNEMSPQEIIWRHEELDIPDMAVNSAGFERMGIAGLSSFTFYIPGRILRQLGISQGSHRAGMETFHTPAFIAQNLLWV</sequence>
<reference evidence="1" key="1">
    <citation type="submission" date="2022-02" db="EMBL/GenBank/DDBJ databases">
        <title>Plant Genome Project.</title>
        <authorList>
            <person name="Zhang R.-G."/>
        </authorList>
    </citation>
    <scope>NUCLEOTIDE SEQUENCE</scope>
    <source>
        <strain evidence="1">AT1</strain>
    </source>
</reference>
<keyword evidence="2" id="KW-1185">Reference proteome</keyword>
<dbReference type="Proteomes" id="UP001062846">
    <property type="component" value="Chromosome 10"/>
</dbReference>
<gene>
    <name evidence="1" type="ORF">RHMOL_Rhmol10G0140300</name>
</gene>
<dbReference type="EMBL" id="CM046397">
    <property type="protein sequence ID" value="KAI8534992.1"/>
    <property type="molecule type" value="Genomic_DNA"/>
</dbReference>
<organism evidence="1 2">
    <name type="scientific">Rhododendron molle</name>
    <name type="common">Chinese azalea</name>
    <name type="synonym">Azalea mollis</name>
    <dbReference type="NCBI Taxonomy" id="49168"/>
    <lineage>
        <taxon>Eukaryota</taxon>
        <taxon>Viridiplantae</taxon>
        <taxon>Streptophyta</taxon>
        <taxon>Embryophyta</taxon>
        <taxon>Tracheophyta</taxon>
        <taxon>Spermatophyta</taxon>
        <taxon>Magnoliopsida</taxon>
        <taxon>eudicotyledons</taxon>
        <taxon>Gunneridae</taxon>
        <taxon>Pentapetalae</taxon>
        <taxon>asterids</taxon>
        <taxon>Ericales</taxon>
        <taxon>Ericaceae</taxon>
        <taxon>Ericoideae</taxon>
        <taxon>Rhodoreae</taxon>
        <taxon>Rhododendron</taxon>
    </lineage>
</organism>
<protein>
    <submittedName>
        <fullName evidence="1">Uncharacterized protein</fullName>
    </submittedName>
</protein>
<proteinExistence type="predicted"/>
<comment type="caution">
    <text evidence="1">The sequence shown here is derived from an EMBL/GenBank/DDBJ whole genome shotgun (WGS) entry which is preliminary data.</text>
</comment>
<evidence type="ECO:0000313" key="2">
    <source>
        <dbReference type="Proteomes" id="UP001062846"/>
    </source>
</evidence>
<evidence type="ECO:0000313" key="1">
    <source>
        <dbReference type="EMBL" id="KAI8534992.1"/>
    </source>
</evidence>
<accession>A0ACC0M334</accession>
<name>A0ACC0M334_RHOML</name>